<evidence type="ECO:0000313" key="7">
    <source>
        <dbReference type="Proteomes" id="UP000186583"/>
    </source>
</evidence>
<dbReference type="CDD" id="cd00067">
    <property type="entry name" value="GAL4"/>
    <property type="match status" value="1"/>
</dbReference>
<reference evidence="6 7" key="1">
    <citation type="submission" date="2016-11" db="EMBL/GenBank/DDBJ databases">
        <title>Draft Genome Assembly of Colletotrichum chlorophyti a pathogen of herbaceous plants.</title>
        <authorList>
            <person name="Gan P."/>
            <person name="Narusaka M."/>
            <person name="Tsushima A."/>
            <person name="Narusaka Y."/>
            <person name="Takano Y."/>
            <person name="Shirasu K."/>
        </authorList>
    </citation>
    <scope>NUCLEOTIDE SEQUENCE [LARGE SCALE GENOMIC DNA]</scope>
    <source>
        <strain evidence="6 7">NTL11</strain>
    </source>
</reference>
<keyword evidence="2" id="KW-0479">Metal-binding</keyword>
<dbReference type="PANTHER" id="PTHR31001:SF57">
    <property type="entry name" value="ZN(II)2CYS6 TRANSCRIPTION FACTOR (EUROFUNG)"/>
    <property type="match status" value="1"/>
</dbReference>
<dbReference type="InterPro" id="IPR007219">
    <property type="entry name" value="XnlR_reg_dom"/>
</dbReference>
<evidence type="ECO:0000256" key="3">
    <source>
        <dbReference type="ARBA" id="ARBA00023242"/>
    </source>
</evidence>
<keyword evidence="3" id="KW-0539">Nucleus</keyword>
<dbReference type="AlphaFoldDB" id="A0A1Q8S8X1"/>
<evidence type="ECO:0000313" key="6">
    <source>
        <dbReference type="EMBL" id="OLN97826.1"/>
    </source>
</evidence>
<dbReference type="PROSITE" id="PS50048">
    <property type="entry name" value="ZN2_CY6_FUNGAL_2"/>
    <property type="match status" value="1"/>
</dbReference>
<dbReference type="PROSITE" id="PS00463">
    <property type="entry name" value="ZN2_CY6_FUNGAL_1"/>
    <property type="match status" value="1"/>
</dbReference>
<dbReference type="InterPro" id="IPR001138">
    <property type="entry name" value="Zn2Cys6_DnaBD"/>
</dbReference>
<dbReference type="Proteomes" id="UP000186583">
    <property type="component" value="Unassembled WGS sequence"/>
</dbReference>
<dbReference type="Gene3D" id="4.10.240.10">
    <property type="entry name" value="Zn(2)-C6 fungal-type DNA-binding domain"/>
    <property type="match status" value="1"/>
</dbReference>
<dbReference type="SMART" id="SM00066">
    <property type="entry name" value="GAL4"/>
    <property type="match status" value="1"/>
</dbReference>
<proteinExistence type="predicted"/>
<dbReference type="InterPro" id="IPR036864">
    <property type="entry name" value="Zn2-C6_fun-type_DNA-bd_sf"/>
</dbReference>
<dbReference type="Pfam" id="PF00172">
    <property type="entry name" value="Zn_clus"/>
    <property type="match status" value="1"/>
</dbReference>
<feature type="compositionally biased region" description="Basic and acidic residues" evidence="4">
    <location>
        <begin position="620"/>
        <end position="633"/>
    </location>
</feature>
<evidence type="ECO:0000256" key="2">
    <source>
        <dbReference type="ARBA" id="ARBA00022723"/>
    </source>
</evidence>
<dbReference type="CDD" id="cd12148">
    <property type="entry name" value="fungal_TF_MHR"/>
    <property type="match status" value="1"/>
</dbReference>
<feature type="region of interest" description="Disordered" evidence="4">
    <location>
        <begin position="89"/>
        <end position="122"/>
    </location>
</feature>
<feature type="region of interest" description="Disordered" evidence="4">
    <location>
        <begin position="1"/>
        <end position="21"/>
    </location>
</feature>
<sequence>TPNSNGNINTANGVIKGSGTGRKVERSCNLCHRRKIRCDKKLPCSSCARGGFPCFYPQPGQPVRRVRKTTIADVASRISDLEKTLTAGVGQQKQQQHQHQHEAFHGSPPVTTPVQPSAPYEKGSGDEILVRKGTSSQYFDEVLISRVIEEEHDIQSVLTTPGSEPVSQGPSPFNPMGLLSAPDPKINLAELMPPKWGASELWKTYVEHVEVCNKVLHRPTAEVVVYTALNDPHTASLEALAVTFAVFFVATVALEPTTAQNITGEDKVTSLLRFKTGLEQAFAKADFLEHPSVKLLEALCVYLAALRIHNPGRGLWTLNGLAIRAAQSIGLHRDGTKLGLSPFESEIRRRLWWHLIARDGRSSEDYGIQTTTSFNPRVGVQFPSNLEDSDIYPEMKELPPPRPGWTPMTMGLINIQFARAWHRLAMLASSWHENPTPESVRAQIIEETSSYAEGFLQHCNPVIPQQRQTLFVSRFLIRKMDIVTRQQWHNLEHPDAETRLSFATEKNLQQVLSVLDDGRKMATDELLRPYRWTVRAYPQYHMLLYVLWHLCAKPQGPSVERAWKSVDETFATIGNAGGGFTPPAKMTILDGLRAKALTVRQELRQHNVGGPGGDGGDGEEAWKADNSAAEKESYPTPGGTDDRSEAEGHGNALDSMEGTDGMDWTGVMQDFPDWATLMAEFQVDGLDFQNYLN</sequence>
<dbReference type="OrthoDB" id="424974at2759"/>
<protein>
    <submittedName>
        <fullName evidence="6">Putative transcriptional regulatory protein C139.03-like protein 2</fullName>
    </submittedName>
</protein>
<dbReference type="GO" id="GO:0000981">
    <property type="term" value="F:DNA-binding transcription factor activity, RNA polymerase II-specific"/>
    <property type="evidence" value="ECO:0007669"/>
    <property type="project" value="InterPro"/>
</dbReference>
<feature type="compositionally biased region" description="Polar residues" evidence="4">
    <location>
        <begin position="1"/>
        <end position="12"/>
    </location>
</feature>
<evidence type="ECO:0000256" key="4">
    <source>
        <dbReference type="SAM" id="MobiDB-lite"/>
    </source>
</evidence>
<accession>A0A1Q8S8X1</accession>
<dbReference type="Pfam" id="PF04082">
    <property type="entry name" value="Fungal_trans"/>
    <property type="match status" value="1"/>
</dbReference>
<organism evidence="6 7">
    <name type="scientific">Colletotrichum chlorophyti</name>
    <dbReference type="NCBI Taxonomy" id="708187"/>
    <lineage>
        <taxon>Eukaryota</taxon>
        <taxon>Fungi</taxon>
        <taxon>Dikarya</taxon>
        <taxon>Ascomycota</taxon>
        <taxon>Pezizomycotina</taxon>
        <taxon>Sordariomycetes</taxon>
        <taxon>Hypocreomycetidae</taxon>
        <taxon>Glomerellales</taxon>
        <taxon>Glomerellaceae</taxon>
        <taxon>Colletotrichum</taxon>
    </lineage>
</organism>
<comment type="subcellular location">
    <subcellularLocation>
        <location evidence="1">Nucleus</location>
    </subcellularLocation>
</comment>
<feature type="domain" description="Zn(2)-C6 fungal-type" evidence="5">
    <location>
        <begin position="27"/>
        <end position="56"/>
    </location>
</feature>
<feature type="region of interest" description="Disordered" evidence="4">
    <location>
        <begin position="604"/>
        <end position="664"/>
    </location>
</feature>
<name>A0A1Q8S8X1_9PEZI</name>
<dbReference type="GO" id="GO:0005634">
    <property type="term" value="C:nucleus"/>
    <property type="evidence" value="ECO:0007669"/>
    <property type="project" value="UniProtKB-SubCell"/>
</dbReference>
<keyword evidence="7" id="KW-1185">Reference proteome</keyword>
<gene>
    <name evidence="6" type="ORF">CCHL11_02619</name>
</gene>
<dbReference type="PANTHER" id="PTHR31001">
    <property type="entry name" value="UNCHARACTERIZED TRANSCRIPTIONAL REGULATORY PROTEIN"/>
    <property type="match status" value="1"/>
</dbReference>
<dbReference type="GO" id="GO:0006351">
    <property type="term" value="P:DNA-templated transcription"/>
    <property type="evidence" value="ECO:0007669"/>
    <property type="project" value="InterPro"/>
</dbReference>
<evidence type="ECO:0000259" key="5">
    <source>
        <dbReference type="PROSITE" id="PS50048"/>
    </source>
</evidence>
<dbReference type="GO" id="GO:0008270">
    <property type="term" value="F:zinc ion binding"/>
    <property type="evidence" value="ECO:0007669"/>
    <property type="project" value="InterPro"/>
</dbReference>
<dbReference type="STRING" id="708187.A0A1Q8S8X1"/>
<comment type="caution">
    <text evidence="6">The sequence shown here is derived from an EMBL/GenBank/DDBJ whole genome shotgun (WGS) entry which is preliminary data.</text>
</comment>
<dbReference type="SUPFAM" id="SSF57701">
    <property type="entry name" value="Zn2/Cys6 DNA-binding domain"/>
    <property type="match status" value="1"/>
</dbReference>
<dbReference type="SMART" id="SM00906">
    <property type="entry name" value="Fungal_trans"/>
    <property type="match status" value="1"/>
</dbReference>
<dbReference type="GO" id="GO:0003677">
    <property type="term" value="F:DNA binding"/>
    <property type="evidence" value="ECO:0007669"/>
    <property type="project" value="InterPro"/>
</dbReference>
<dbReference type="InterPro" id="IPR050613">
    <property type="entry name" value="Sec_Metabolite_Reg"/>
</dbReference>
<evidence type="ECO:0000256" key="1">
    <source>
        <dbReference type="ARBA" id="ARBA00004123"/>
    </source>
</evidence>
<dbReference type="EMBL" id="MPGH01000002">
    <property type="protein sequence ID" value="OLN97826.1"/>
    <property type="molecule type" value="Genomic_DNA"/>
</dbReference>
<feature type="non-terminal residue" evidence="6">
    <location>
        <position position="1"/>
    </location>
</feature>